<dbReference type="EMBL" id="JBHRTA010000009">
    <property type="protein sequence ID" value="MFC3197048.1"/>
    <property type="molecule type" value="Genomic_DNA"/>
</dbReference>
<accession>A0ABV7JL74</accession>
<comment type="caution">
    <text evidence="1">The sequence shown here is derived from an EMBL/GenBank/DDBJ whole genome shotgun (WGS) entry which is preliminary data.</text>
</comment>
<dbReference type="InterPro" id="IPR046230">
    <property type="entry name" value="DUF6263"/>
</dbReference>
<sequence length="311" mass="33861">MKRTAAFGLLSVLLFGYGNLLAHGLERPEKSLLPKKRELVLRLNFQQGDKYLFSTAIKQNIEQEMMGQKMIITQDVATDYIYDVQSVQNGFTTIQVTIDGLKMDTDMGGIQRLRYDSDDPESGTSDLQVMTNMIGKSFIVHINGEGSVKKVEGIAELIGFVDGAQAELLKQVFGDSTMIQTLNQITDIYPNRKVAIGDTWTKTFSGPIAGFMQSTAASNFSLSEISGDMATLDFDGQMSFSKLPGGGSNPMLQGAEINLSGTQKGTLEVDTRSGMPLKTTMKQDVSGNIEVQGLQIPMTIVSDITVTGKKL</sequence>
<name>A0ABV7JL74_9SPHI</name>
<protein>
    <submittedName>
        <fullName evidence="1">DUF6263 family protein</fullName>
    </submittedName>
</protein>
<keyword evidence="2" id="KW-1185">Reference proteome</keyword>
<dbReference type="Pfam" id="PF19777">
    <property type="entry name" value="DUF6263"/>
    <property type="match status" value="1"/>
</dbReference>
<dbReference type="RefSeq" id="WP_379020359.1">
    <property type="nucleotide sequence ID" value="NZ_JBHRTA010000009.1"/>
</dbReference>
<reference evidence="2" key="1">
    <citation type="journal article" date="2019" name="Int. J. Syst. Evol. Microbiol.">
        <title>The Global Catalogue of Microorganisms (GCM) 10K type strain sequencing project: providing services to taxonomists for standard genome sequencing and annotation.</title>
        <authorList>
            <consortium name="The Broad Institute Genomics Platform"/>
            <consortium name="The Broad Institute Genome Sequencing Center for Infectious Disease"/>
            <person name="Wu L."/>
            <person name="Ma J."/>
        </authorList>
    </citation>
    <scope>NUCLEOTIDE SEQUENCE [LARGE SCALE GENOMIC DNA]</scope>
    <source>
        <strain evidence="2">KCTC 52416</strain>
    </source>
</reference>
<evidence type="ECO:0000313" key="2">
    <source>
        <dbReference type="Proteomes" id="UP001595526"/>
    </source>
</evidence>
<dbReference type="Proteomes" id="UP001595526">
    <property type="component" value="Unassembled WGS sequence"/>
</dbReference>
<organism evidence="1 2">
    <name type="scientific">Parapedobacter deserti</name>
    <dbReference type="NCBI Taxonomy" id="1912957"/>
    <lineage>
        <taxon>Bacteria</taxon>
        <taxon>Pseudomonadati</taxon>
        <taxon>Bacteroidota</taxon>
        <taxon>Sphingobacteriia</taxon>
        <taxon>Sphingobacteriales</taxon>
        <taxon>Sphingobacteriaceae</taxon>
        <taxon>Parapedobacter</taxon>
    </lineage>
</organism>
<evidence type="ECO:0000313" key="1">
    <source>
        <dbReference type="EMBL" id="MFC3197048.1"/>
    </source>
</evidence>
<proteinExistence type="predicted"/>
<gene>
    <name evidence="1" type="ORF">ACFOET_05430</name>
</gene>